<feature type="binding site" evidence="13">
    <location>
        <position position="67"/>
    </location>
    <ligand>
        <name>Mg(2+)</name>
        <dbReference type="ChEBI" id="CHEBI:18420"/>
        <label>2</label>
    </ligand>
</feature>
<evidence type="ECO:0000256" key="14">
    <source>
        <dbReference type="NCBIfam" id="TIGR00228"/>
    </source>
</evidence>
<feature type="active site" evidence="13">
    <location>
        <position position="140"/>
    </location>
</feature>
<dbReference type="NCBIfam" id="NF000711">
    <property type="entry name" value="PRK00039.2-1"/>
    <property type="match status" value="1"/>
</dbReference>
<evidence type="ECO:0000256" key="5">
    <source>
        <dbReference type="ARBA" id="ARBA00022759"/>
    </source>
</evidence>
<keyword evidence="6 13" id="KW-0227">DNA damage</keyword>
<sequence>MRILGIDPGTGITGWGVIDKNYNQLTVVDYGCIRTPSHQLNQKRLCEIYDGMQILLSEYQPDEMAIEELFYNRNVTTVISVGQARGVLVLAAAQRGVPVYEYTPLQIKQAVTGYGRADKKQVQYMIQNLLNLAAIPRPDDAADALAVACCHSNWQQVNHWQKNTEENLV</sequence>
<keyword evidence="7 13" id="KW-0378">Hydrolase</keyword>
<keyword evidence="5 13" id="KW-0255">Endonuclease</keyword>
<keyword evidence="8 13" id="KW-0460">Magnesium</keyword>
<dbReference type="InterPro" id="IPR036397">
    <property type="entry name" value="RNaseH_sf"/>
</dbReference>
<keyword evidence="9 13" id="KW-0238">DNA-binding</keyword>
<dbReference type="PANTHER" id="PTHR30194:SF3">
    <property type="entry name" value="CROSSOVER JUNCTION ENDODEOXYRIBONUCLEASE RUVC"/>
    <property type="match status" value="1"/>
</dbReference>
<comment type="subunit">
    <text evidence="13">Homodimer which binds Holliday junction (HJ) DNA. The HJ becomes 2-fold symmetrical on binding to RuvC with unstacked arms; it has a different conformation from HJ DNA in complex with RuvA. In the full resolvosome a probable DNA-RuvA(4)-RuvB(12)-RuvC(2) complex forms which resolves the HJ.</text>
</comment>
<dbReference type="SUPFAM" id="SSF53098">
    <property type="entry name" value="Ribonuclease H-like"/>
    <property type="match status" value="1"/>
</dbReference>
<evidence type="ECO:0000256" key="2">
    <source>
        <dbReference type="ARBA" id="ARBA00022490"/>
    </source>
</evidence>
<comment type="similarity">
    <text evidence="1 13">Belongs to the RuvC family.</text>
</comment>
<dbReference type="Gene3D" id="3.30.420.10">
    <property type="entry name" value="Ribonuclease H-like superfamily/Ribonuclease H"/>
    <property type="match status" value="1"/>
</dbReference>
<dbReference type="Pfam" id="PF02075">
    <property type="entry name" value="RuvC"/>
    <property type="match status" value="1"/>
</dbReference>
<keyword evidence="4 13" id="KW-0479">Metal-binding</keyword>
<feature type="binding site" evidence="13">
    <location>
        <position position="140"/>
    </location>
    <ligand>
        <name>Mg(2+)</name>
        <dbReference type="ChEBI" id="CHEBI:18420"/>
        <label>1</label>
    </ligand>
</feature>
<evidence type="ECO:0000256" key="7">
    <source>
        <dbReference type="ARBA" id="ARBA00022801"/>
    </source>
</evidence>
<evidence type="ECO:0000256" key="11">
    <source>
        <dbReference type="ARBA" id="ARBA00023204"/>
    </source>
</evidence>
<keyword evidence="3 13" id="KW-0540">Nuclease</keyword>
<gene>
    <name evidence="13 15" type="primary">ruvC</name>
    <name evidence="15" type="ORF">IAB00_00720</name>
</gene>
<evidence type="ECO:0000313" key="15">
    <source>
        <dbReference type="EMBL" id="HIU09769.1"/>
    </source>
</evidence>
<dbReference type="InterPro" id="IPR012337">
    <property type="entry name" value="RNaseH-like_sf"/>
</dbReference>
<dbReference type="FunFam" id="3.30.420.10:FF:000002">
    <property type="entry name" value="Crossover junction endodeoxyribonuclease RuvC"/>
    <property type="match status" value="1"/>
</dbReference>
<dbReference type="GO" id="GO:0008821">
    <property type="term" value="F:crossover junction DNA endonuclease activity"/>
    <property type="evidence" value="ECO:0007669"/>
    <property type="project" value="UniProtKB-UniRule"/>
</dbReference>
<dbReference type="GO" id="GO:0005737">
    <property type="term" value="C:cytoplasm"/>
    <property type="evidence" value="ECO:0007669"/>
    <property type="project" value="UniProtKB-SubCell"/>
</dbReference>
<dbReference type="Proteomes" id="UP000824124">
    <property type="component" value="Unassembled WGS sequence"/>
</dbReference>
<protein>
    <recommendedName>
        <fullName evidence="13 14">Crossover junction endodeoxyribonuclease RuvC</fullName>
        <ecNumber evidence="13 14">3.1.21.10</ecNumber>
    </recommendedName>
    <alternativeName>
        <fullName evidence="13">Holliday junction nuclease RuvC</fullName>
    </alternativeName>
    <alternativeName>
        <fullName evidence="13">Holliday junction resolvase RuvC</fullName>
    </alternativeName>
</protein>
<dbReference type="HAMAP" id="MF_00034">
    <property type="entry name" value="RuvC"/>
    <property type="match status" value="1"/>
</dbReference>
<evidence type="ECO:0000256" key="3">
    <source>
        <dbReference type="ARBA" id="ARBA00022722"/>
    </source>
</evidence>
<dbReference type="InterPro" id="IPR002176">
    <property type="entry name" value="X-over_junc_endoDNase_RuvC"/>
</dbReference>
<accession>A0A9D1HIP5</accession>
<evidence type="ECO:0000313" key="16">
    <source>
        <dbReference type="Proteomes" id="UP000824124"/>
    </source>
</evidence>
<dbReference type="AlphaFoldDB" id="A0A9D1HIP5"/>
<keyword evidence="11 13" id="KW-0234">DNA repair</keyword>
<evidence type="ECO:0000256" key="12">
    <source>
        <dbReference type="ARBA" id="ARBA00029354"/>
    </source>
</evidence>
<keyword evidence="10 13" id="KW-0233">DNA recombination</keyword>
<dbReference type="PANTHER" id="PTHR30194">
    <property type="entry name" value="CROSSOVER JUNCTION ENDODEOXYRIBONUCLEASE RUVC"/>
    <property type="match status" value="1"/>
</dbReference>
<evidence type="ECO:0000256" key="13">
    <source>
        <dbReference type="HAMAP-Rule" id="MF_00034"/>
    </source>
</evidence>
<dbReference type="GO" id="GO:0003677">
    <property type="term" value="F:DNA binding"/>
    <property type="evidence" value="ECO:0007669"/>
    <property type="project" value="UniProtKB-KW"/>
</dbReference>
<dbReference type="NCBIfam" id="TIGR00228">
    <property type="entry name" value="ruvC"/>
    <property type="match status" value="1"/>
</dbReference>
<reference evidence="15" key="2">
    <citation type="journal article" date="2021" name="PeerJ">
        <title>Extensive microbial diversity within the chicken gut microbiome revealed by metagenomics and culture.</title>
        <authorList>
            <person name="Gilroy R."/>
            <person name="Ravi A."/>
            <person name="Getino M."/>
            <person name="Pursley I."/>
            <person name="Horton D.L."/>
            <person name="Alikhan N.F."/>
            <person name="Baker D."/>
            <person name="Gharbi K."/>
            <person name="Hall N."/>
            <person name="Watson M."/>
            <person name="Adriaenssens E.M."/>
            <person name="Foster-Nyarko E."/>
            <person name="Jarju S."/>
            <person name="Secka A."/>
            <person name="Antonio M."/>
            <person name="Oren A."/>
            <person name="Chaudhuri R.R."/>
            <person name="La Ragione R."/>
            <person name="Hildebrand F."/>
            <person name="Pallen M.J."/>
        </authorList>
    </citation>
    <scope>NUCLEOTIDE SEQUENCE</scope>
    <source>
        <strain evidence="15">2830</strain>
    </source>
</reference>
<dbReference type="EC" id="3.1.21.10" evidence="13 14"/>
<name>A0A9D1HIP5_9FIRM</name>
<comment type="subcellular location">
    <subcellularLocation>
        <location evidence="13">Cytoplasm</location>
    </subcellularLocation>
</comment>
<dbReference type="PROSITE" id="PS01321">
    <property type="entry name" value="RUVC"/>
    <property type="match status" value="1"/>
</dbReference>
<dbReference type="GO" id="GO:0006281">
    <property type="term" value="P:DNA repair"/>
    <property type="evidence" value="ECO:0007669"/>
    <property type="project" value="UniProtKB-UniRule"/>
</dbReference>
<evidence type="ECO:0000256" key="8">
    <source>
        <dbReference type="ARBA" id="ARBA00022842"/>
    </source>
</evidence>
<feature type="active site" evidence="13">
    <location>
        <position position="67"/>
    </location>
</feature>
<reference evidence="15" key="1">
    <citation type="submission" date="2020-10" db="EMBL/GenBank/DDBJ databases">
        <authorList>
            <person name="Gilroy R."/>
        </authorList>
    </citation>
    <scope>NUCLEOTIDE SEQUENCE</scope>
    <source>
        <strain evidence="15">2830</strain>
    </source>
</reference>
<comment type="cofactor">
    <cofactor evidence="13">
        <name>Mg(2+)</name>
        <dbReference type="ChEBI" id="CHEBI:18420"/>
    </cofactor>
    <text evidence="13">Binds 2 Mg(2+) ion per subunit.</text>
</comment>
<evidence type="ECO:0000256" key="9">
    <source>
        <dbReference type="ARBA" id="ARBA00023125"/>
    </source>
</evidence>
<comment type="function">
    <text evidence="13">The RuvA-RuvB-RuvC complex processes Holliday junction (HJ) DNA during genetic recombination and DNA repair. Endonuclease that resolves HJ intermediates. Cleaves cruciform DNA by making single-stranded nicks across the HJ at symmetrical positions within the homologous arms, yielding a 5'-phosphate and a 3'-hydroxyl group; requires a central core of homology in the junction. The consensus cleavage sequence is 5'-(A/T)TT(C/G)-3'. Cleavage occurs on the 3'-side of the TT dinucleotide at the point of strand exchange. HJ branch migration catalyzed by RuvA-RuvB allows RuvC to scan DNA until it finds its consensus sequence, where it cleaves and resolves the cruciform DNA.</text>
</comment>
<dbReference type="GO" id="GO:0006310">
    <property type="term" value="P:DNA recombination"/>
    <property type="evidence" value="ECO:0007669"/>
    <property type="project" value="UniProtKB-UniRule"/>
</dbReference>
<comment type="caution">
    <text evidence="15">The sequence shown here is derived from an EMBL/GenBank/DDBJ whole genome shotgun (WGS) entry which is preliminary data.</text>
</comment>
<evidence type="ECO:0000256" key="4">
    <source>
        <dbReference type="ARBA" id="ARBA00022723"/>
    </source>
</evidence>
<dbReference type="GO" id="GO:0000287">
    <property type="term" value="F:magnesium ion binding"/>
    <property type="evidence" value="ECO:0007669"/>
    <property type="project" value="UniProtKB-UniRule"/>
</dbReference>
<dbReference type="CDD" id="cd16962">
    <property type="entry name" value="RuvC"/>
    <property type="match status" value="1"/>
</dbReference>
<evidence type="ECO:0000256" key="6">
    <source>
        <dbReference type="ARBA" id="ARBA00022763"/>
    </source>
</evidence>
<comment type="catalytic activity">
    <reaction evidence="12 13">
        <text>Endonucleolytic cleavage at a junction such as a reciprocal single-stranded crossover between two homologous DNA duplexes (Holliday junction).</text>
        <dbReference type="EC" id="3.1.21.10"/>
    </reaction>
</comment>
<dbReference type="InterPro" id="IPR020563">
    <property type="entry name" value="X-over_junc_endoDNase_Mg_BS"/>
</dbReference>
<dbReference type="EMBL" id="DVMH01000005">
    <property type="protein sequence ID" value="HIU09769.1"/>
    <property type="molecule type" value="Genomic_DNA"/>
</dbReference>
<evidence type="ECO:0000256" key="1">
    <source>
        <dbReference type="ARBA" id="ARBA00009518"/>
    </source>
</evidence>
<feature type="binding site" evidence="13">
    <location>
        <position position="7"/>
    </location>
    <ligand>
        <name>Mg(2+)</name>
        <dbReference type="ChEBI" id="CHEBI:18420"/>
        <label>1</label>
    </ligand>
</feature>
<feature type="active site" evidence="13">
    <location>
        <position position="7"/>
    </location>
</feature>
<keyword evidence="2 13" id="KW-0963">Cytoplasm</keyword>
<evidence type="ECO:0000256" key="10">
    <source>
        <dbReference type="ARBA" id="ARBA00023172"/>
    </source>
</evidence>
<organism evidence="15 16">
    <name type="scientific">Candidatus Avidehalobacter gallistercoris</name>
    <dbReference type="NCBI Taxonomy" id="2840694"/>
    <lineage>
        <taxon>Bacteria</taxon>
        <taxon>Bacillati</taxon>
        <taxon>Bacillota</taxon>
        <taxon>Clostridia</taxon>
        <taxon>Eubacteriales</taxon>
        <taxon>Peptococcaceae</taxon>
        <taxon>Peptococcaceae incertae sedis</taxon>
        <taxon>Candidatus Avidehalobacter</taxon>
    </lineage>
</organism>
<proteinExistence type="inferred from homology"/>
<dbReference type="PRINTS" id="PR00696">
    <property type="entry name" value="RSOLVASERUVC"/>
</dbReference>
<dbReference type="GO" id="GO:0048476">
    <property type="term" value="C:Holliday junction resolvase complex"/>
    <property type="evidence" value="ECO:0007669"/>
    <property type="project" value="UniProtKB-UniRule"/>
</dbReference>